<organism evidence="1">
    <name type="scientific">Rhizophora mucronata</name>
    <name type="common">Asiatic mangrove</name>
    <dbReference type="NCBI Taxonomy" id="61149"/>
    <lineage>
        <taxon>Eukaryota</taxon>
        <taxon>Viridiplantae</taxon>
        <taxon>Streptophyta</taxon>
        <taxon>Embryophyta</taxon>
        <taxon>Tracheophyta</taxon>
        <taxon>Spermatophyta</taxon>
        <taxon>Magnoliopsida</taxon>
        <taxon>eudicotyledons</taxon>
        <taxon>Gunneridae</taxon>
        <taxon>Pentapetalae</taxon>
        <taxon>rosids</taxon>
        <taxon>fabids</taxon>
        <taxon>Malpighiales</taxon>
        <taxon>Rhizophoraceae</taxon>
        <taxon>Rhizophora</taxon>
    </lineage>
</organism>
<reference evidence="1" key="1">
    <citation type="submission" date="2018-02" db="EMBL/GenBank/DDBJ databases">
        <title>Rhizophora mucronata_Transcriptome.</title>
        <authorList>
            <person name="Meera S.P."/>
            <person name="Sreeshan A."/>
            <person name="Augustine A."/>
        </authorList>
    </citation>
    <scope>NUCLEOTIDE SEQUENCE</scope>
    <source>
        <tissue evidence="1">Leaf</tissue>
    </source>
</reference>
<proteinExistence type="predicted"/>
<dbReference type="AlphaFoldDB" id="A0A2P2PDW6"/>
<accession>A0A2P2PDW6</accession>
<protein>
    <submittedName>
        <fullName evidence="1">Uncharacterized protein</fullName>
    </submittedName>
</protein>
<name>A0A2P2PDW6_RHIMU</name>
<evidence type="ECO:0000313" key="1">
    <source>
        <dbReference type="EMBL" id="MBX52912.1"/>
    </source>
</evidence>
<dbReference type="EMBL" id="GGEC01072428">
    <property type="protein sequence ID" value="MBX52912.1"/>
    <property type="molecule type" value="Transcribed_RNA"/>
</dbReference>
<sequence length="21" mass="2334">MDMGYLVSCIWAESTPLESSN</sequence>